<dbReference type="PROSITE" id="PS51736">
    <property type="entry name" value="RECOMBINASES_3"/>
    <property type="match status" value="1"/>
</dbReference>
<evidence type="ECO:0000259" key="1">
    <source>
        <dbReference type="PROSITE" id="PS51736"/>
    </source>
</evidence>
<feature type="domain" description="Resolvase/invertase-type recombinase catalytic" evidence="1">
    <location>
        <begin position="1"/>
        <end position="46"/>
    </location>
</feature>
<dbReference type="InterPro" id="IPR006119">
    <property type="entry name" value="Resolv_N"/>
</dbReference>
<evidence type="ECO:0000313" key="3">
    <source>
        <dbReference type="Proteomes" id="UP001550535"/>
    </source>
</evidence>
<sequence length="77" mass="8137">MLEQGIDTTTPAGRLLFHVIVAMDEMTADLISEGTLEGLNPAPTSALEPIEVTVGVPLTQKFGCCVRRVGVSAQSRP</sequence>
<dbReference type="SUPFAM" id="SSF53041">
    <property type="entry name" value="Resolvase-like"/>
    <property type="match status" value="1"/>
</dbReference>
<protein>
    <submittedName>
        <fullName evidence="2">Recombinase family protein</fullName>
    </submittedName>
</protein>
<organism evidence="2 3">
    <name type="scientific">Nocardia niwae</name>
    <dbReference type="NCBI Taxonomy" id="626084"/>
    <lineage>
        <taxon>Bacteria</taxon>
        <taxon>Bacillati</taxon>
        <taxon>Actinomycetota</taxon>
        <taxon>Actinomycetes</taxon>
        <taxon>Mycobacteriales</taxon>
        <taxon>Nocardiaceae</taxon>
        <taxon>Nocardia</taxon>
    </lineage>
</organism>
<name>A0ABV2XCK4_9NOCA</name>
<dbReference type="Pfam" id="PF00239">
    <property type="entry name" value="Resolvase"/>
    <property type="match status" value="1"/>
</dbReference>
<dbReference type="RefSeq" id="WP_357803481.1">
    <property type="nucleotide sequence ID" value="NZ_JBEYBM010000005.1"/>
</dbReference>
<dbReference type="EMBL" id="JBEYBR010000042">
    <property type="protein sequence ID" value="MEU2123637.1"/>
    <property type="molecule type" value="Genomic_DNA"/>
</dbReference>
<accession>A0ABV2XCK4</accession>
<keyword evidence="3" id="KW-1185">Reference proteome</keyword>
<dbReference type="Proteomes" id="UP001550535">
    <property type="component" value="Unassembled WGS sequence"/>
</dbReference>
<comment type="caution">
    <text evidence="2">The sequence shown here is derived from an EMBL/GenBank/DDBJ whole genome shotgun (WGS) entry which is preliminary data.</text>
</comment>
<dbReference type="InterPro" id="IPR036162">
    <property type="entry name" value="Resolvase-like_N_sf"/>
</dbReference>
<proteinExistence type="predicted"/>
<gene>
    <name evidence="2" type="ORF">ABZ507_17635</name>
</gene>
<reference evidence="2 3" key="1">
    <citation type="submission" date="2024-06" db="EMBL/GenBank/DDBJ databases">
        <title>The Natural Products Discovery Center: Release of the First 8490 Sequenced Strains for Exploring Actinobacteria Biosynthetic Diversity.</title>
        <authorList>
            <person name="Kalkreuter E."/>
            <person name="Kautsar S.A."/>
            <person name="Yang D."/>
            <person name="Bader C.D."/>
            <person name="Teijaro C.N."/>
            <person name="Fluegel L."/>
            <person name="Davis C.M."/>
            <person name="Simpson J.R."/>
            <person name="Lauterbach L."/>
            <person name="Steele A.D."/>
            <person name="Gui C."/>
            <person name="Meng S."/>
            <person name="Li G."/>
            <person name="Viehrig K."/>
            <person name="Ye F."/>
            <person name="Su P."/>
            <person name="Kiefer A.F."/>
            <person name="Nichols A."/>
            <person name="Cepeda A.J."/>
            <person name="Yan W."/>
            <person name="Fan B."/>
            <person name="Jiang Y."/>
            <person name="Adhikari A."/>
            <person name="Zheng C.-J."/>
            <person name="Schuster L."/>
            <person name="Cowan T.M."/>
            <person name="Smanski M.J."/>
            <person name="Chevrette M.G."/>
            <person name="De Carvalho L.P.S."/>
            <person name="Shen B."/>
        </authorList>
    </citation>
    <scope>NUCLEOTIDE SEQUENCE [LARGE SCALE GENOMIC DNA]</scope>
    <source>
        <strain evidence="2 3">NPDC019434</strain>
    </source>
</reference>
<evidence type="ECO:0000313" key="2">
    <source>
        <dbReference type="EMBL" id="MEU2123637.1"/>
    </source>
</evidence>